<dbReference type="KEGG" id="egt:105974602"/>
<protein>
    <submittedName>
        <fullName evidence="4">Uncharacterized protein</fullName>
    </submittedName>
</protein>
<dbReference type="PhylomeDB" id="A0A022Q7N6"/>
<dbReference type="Proteomes" id="UP000030748">
    <property type="component" value="Unassembled WGS sequence"/>
</dbReference>
<dbReference type="STRING" id="4155.A0A022Q7N6"/>
<evidence type="ECO:0000256" key="1">
    <source>
        <dbReference type="ARBA" id="ARBA00023013"/>
    </source>
</evidence>
<dbReference type="EMBL" id="KI632201">
    <property type="protein sequence ID" value="EYU22525.1"/>
    <property type="molecule type" value="Genomic_DNA"/>
</dbReference>
<dbReference type="PANTHER" id="PTHR33142:SF48">
    <property type="entry name" value="CYCLIN-DEPENDENT PROTEIN KINASE INHIBITOR SMR15"/>
    <property type="match status" value="1"/>
</dbReference>
<reference evidence="4 5" key="1">
    <citation type="journal article" date="2013" name="Proc. Natl. Acad. Sci. U.S.A.">
        <title>Fine-scale variation in meiotic recombination in Mimulus inferred from population shotgun sequencing.</title>
        <authorList>
            <person name="Hellsten U."/>
            <person name="Wright K.M."/>
            <person name="Jenkins J."/>
            <person name="Shu S."/>
            <person name="Yuan Y."/>
            <person name="Wessler S.R."/>
            <person name="Schmutz J."/>
            <person name="Willis J.H."/>
            <person name="Rokhsar D.S."/>
        </authorList>
    </citation>
    <scope>NUCLEOTIDE SEQUENCE [LARGE SCALE GENOMIC DNA]</scope>
    <source>
        <strain evidence="5">cv. DUN x IM62</strain>
    </source>
</reference>
<organism evidence="4 5">
    <name type="scientific">Erythranthe guttata</name>
    <name type="common">Yellow monkey flower</name>
    <name type="synonym">Mimulus guttatus</name>
    <dbReference type="NCBI Taxonomy" id="4155"/>
    <lineage>
        <taxon>Eukaryota</taxon>
        <taxon>Viridiplantae</taxon>
        <taxon>Streptophyta</taxon>
        <taxon>Embryophyta</taxon>
        <taxon>Tracheophyta</taxon>
        <taxon>Spermatophyta</taxon>
        <taxon>Magnoliopsida</taxon>
        <taxon>eudicotyledons</taxon>
        <taxon>Gunneridae</taxon>
        <taxon>Pentapetalae</taxon>
        <taxon>asterids</taxon>
        <taxon>lamiids</taxon>
        <taxon>Lamiales</taxon>
        <taxon>Phrymaceae</taxon>
        <taxon>Erythranthe</taxon>
    </lineage>
</organism>
<dbReference type="GO" id="GO:0004860">
    <property type="term" value="F:protein kinase inhibitor activity"/>
    <property type="evidence" value="ECO:0007669"/>
    <property type="project" value="UniProtKB-KW"/>
</dbReference>
<accession>A0A022Q7N6</accession>
<keyword evidence="2" id="KW-0131">Cell cycle</keyword>
<evidence type="ECO:0000256" key="2">
    <source>
        <dbReference type="ARBA" id="ARBA00023306"/>
    </source>
</evidence>
<name>A0A022Q7N6_ERYGU</name>
<dbReference type="GO" id="GO:0032875">
    <property type="term" value="P:regulation of DNA endoreduplication"/>
    <property type="evidence" value="ECO:0007669"/>
    <property type="project" value="InterPro"/>
</dbReference>
<dbReference type="OMA" id="NVEHHET"/>
<feature type="region of interest" description="Disordered" evidence="3">
    <location>
        <begin position="44"/>
        <end position="93"/>
    </location>
</feature>
<gene>
    <name evidence="4" type="ORF">MIMGU_mgv1a026152mg</name>
</gene>
<proteinExistence type="predicted"/>
<keyword evidence="5" id="KW-1185">Reference proteome</keyword>
<dbReference type="OrthoDB" id="1302889at2759"/>
<evidence type="ECO:0000313" key="4">
    <source>
        <dbReference type="EMBL" id="EYU22525.1"/>
    </source>
</evidence>
<dbReference type="InterPro" id="IPR040389">
    <property type="entry name" value="SMR"/>
</dbReference>
<dbReference type="PANTHER" id="PTHR33142">
    <property type="entry name" value="CYCLIN-DEPENDENT PROTEIN KINASE INHIBITOR SMR13"/>
    <property type="match status" value="1"/>
</dbReference>
<sequence>MGVSEKIHQMDGGGVVESEKWVFSGIAVIRSPLKPVFTKPAVEKKELQEDQDCSTTPTAAESRIPTRLSCPPAPKKRKPSSRSSSCHREFFNPPDLDTLFVRRTC</sequence>
<evidence type="ECO:0000313" key="5">
    <source>
        <dbReference type="Proteomes" id="UP000030748"/>
    </source>
</evidence>
<keyword evidence="1" id="KW-0649">Protein kinase inhibitor</keyword>
<dbReference type="AlphaFoldDB" id="A0A022Q7N6"/>
<evidence type="ECO:0000256" key="3">
    <source>
        <dbReference type="SAM" id="MobiDB-lite"/>
    </source>
</evidence>